<accession>R7S4R8</accession>
<dbReference type="InterPro" id="IPR019775">
    <property type="entry name" value="WD40_repeat_CS"/>
</dbReference>
<dbReference type="eggNOG" id="KOG0296">
    <property type="taxonomic scope" value="Eukaryota"/>
</dbReference>
<dbReference type="PROSITE" id="PS00678">
    <property type="entry name" value="WD_REPEATS_1"/>
    <property type="match status" value="1"/>
</dbReference>
<dbReference type="InterPro" id="IPR011047">
    <property type="entry name" value="Quinoprotein_ADH-like_sf"/>
</dbReference>
<dbReference type="SMART" id="SM00320">
    <property type="entry name" value="WD40"/>
    <property type="match status" value="8"/>
</dbReference>
<dbReference type="KEGG" id="psq:PUNSTDRAFT_55230"/>
<dbReference type="HOGENOM" id="CLU_000288_57_9_1"/>
<protein>
    <submittedName>
        <fullName evidence="5">WD40 repeat-like protein</fullName>
    </submittedName>
</protein>
<proteinExistence type="predicted"/>
<keyword evidence="2" id="KW-0677">Repeat</keyword>
<dbReference type="CDD" id="cd00200">
    <property type="entry name" value="WD40"/>
    <property type="match status" value="1"/>
</dbReference>
<organism evidence="5 6">
    <name type="scientific">Punctularia strigosozonata (strain HHB-11173)</name>
    <name type="common">White-rot fungus</name>
    <dbReference type="NCBI Taxonomy" id="741275"/>
    <lineage>
        <taxon>Eukaryota</taxon>
        <taxon>Fungi</taxon>
        <taxon>Dikarya</taxon>
        <taxon>Basidiomycota</taxon>
        <taxon>Agaricomycotina</taxon>
        <taxon>Agaricomycetes</taxon>
        <taxon>Corticiales</taxon>
        <taxon>Punctulariaceae</taxon>
        <taxon>Punctularia</taxon>
    </lineage>
</organism>
<feature type="repeat" description="WD" evidence="3">
    <location>
        <begin position="74"/>
        <end position="115"/>
    </location>
</feature>
<evidence type="ECO:0000313" key="6">
    <source>
        <dbReference type="Proteomes" id="UP000054196"/>
    </source>
</evidence>
<evidence type="ECO:0000313" key="5">
    <source>
        <dbReference type="EMBL" id="EIN04879.1"/>
    </source>
</evidence>
<name>R7S4R8_PUNST</name>
<evidence type="ECO:0000256" key="1">
    <source>
        <dbReference type="ARBA" id="ARBA00022574"/>
    </source>
</evidence>
<dbReference type="PANTHER" id="PTHR19857:SF8">
    <property type="entry name" value="ANGIO-ASSOCIATED MIGRATORY CELL PROTEIN"/>
    <property type="match status" value="1"/>
</dbReference>
<dbReference type="Proteomes" id="UP000054196">
    <property type="component" value="Unassembled WGS sequence"/>
</dbReference>
<dbReference type="PROSITE" id="PS50082">
    <property type="entry name" value="WD_REPEATS_2"/>
    <property type="match status" value="5"/>
</dbReference>
<keyword evidence="6" id="KW-1185">Reference proteome</keyword>
<feature type="repeat" description="WD" evidence="3">
    <location>
        <begin position="116"/>
        <end position="147"/>
    </location>
</feature>
<sequence length="424" mass="45448">MSAPNDHEEQYDGDGEEAYIEGEEILAVYDLPEDGDHPMDEDEDEAADQLGDLPGSTSGAFDEANYENNSIQQFTEHGASVFCASVHPTQPLAVSGGEDEVGYIWDITTGQAVVKLTGHSDSIVAVEWSHDGEMIATGGMDGKTRIWRRVGATKGKAAEDWSTWEFLTELYGPNEVTWLKWHPKGHVLLAGSQDQLVWMWQLPSGRVMQVFGGHAAPVCCGTFTPDGKRIVTADEDGTFIIFDPHKESPLFKLSPTDARFDLDGITALAVNPSSTLAVVGGAAGDVRIISLSKGEIVGSLPGHKAGESVEAITFVDIGVEGVDVVVTAGTDSKAYVWDVVTMRLRATLEHEDPITRLITHPAQPHILVSGSADMTLRSWDARSGTLLAEHKGHRAPVLDASLGMEGKVLVSAGDDGACLVFTTQ</sequence>
<evidence type="ECO:0000256" key="3">
    <source>
        <dbReference type="PROSITE-ProRule" id="PRU00221"/>
    </source>
</evidence>
<dbReference type="EMBL" id="JH687552">
    <property type="protein sequence ID" value="EIN04879.1"/>
    <property type="molecule type" value="Genomic_DNA"/>
</dbReference>
<feature type="region of interest" description="Disordered" evidence="4">
    <location>
        <begin position="28"/>
        <end position="58"/>
    </location>
</feature>
<dbReference type="InterPro" id="IPR015943">
    <property type="entry name" value="WD40/YVTN_repeat-like_dom_sf"/>
</dbReference>
<dbReference type="InterPro" id="IPR001680">
    <property type="entry name" value="WD40_rpt"/>
</dbReference>
<feature type="repeat" description="WD" evidence="3">
    <location>
        <begin position="211"/>
        <end position="243"/>
    </location>
</feature>
<dbReference type="PANTHER" id="PTHR19857">
    <property type="entry name" value="MITOCHONDRIAL DIVISION PROTEIN 1-RELATED"/>
    <property type="match status" value="1"/>
</dbReference>
<dbReference type="InterPro" id="IPR051179">
    <property type="entry name" value="WD_repeat_multifunction"/>
</dbReference>
<keyword evidence="1 3" id="KW-0853">WD repeat</keyword>
<dbReference type="OMA" id="GPDEVMW"/>
<dbReference type="PROSITE" id="PS50294">
    <property type="entry name" value="WD_REPEATS_REGION"/>
    <property type="match status" value="2"/>
</dbReference>
<evidence type="ECO:0000256" key="4">
    <source>
        <dbReference type="SAM" id="MobiDB-lite"/>
    </source>
</evidence>
<reference evidence="6" key="1">
    <citation type="journal article" date="2012" name="Science">
        <title>The Paleozoic origin of enzymatic lignin decomposition reconstructed from 31 fungal genomes.</title>
        <authorList>
            <person name="Floudas D."/>
            <person name="Binder M."/>
            <person name="Riley R."/>
            <person name="Barry K."/>
            <person name="Blanchette R.A."/>
            <person name="Henrissat B."/>
            <person name="Martinez A.T."/>
            <person name="Otillar R."/>
            <person name="Spatafora J.W."/>
            <person name="Yadav J.S."/>
            <person name="Aerts A."/>
            <person name="Benoit I."/>
            <person name="Boyd A."/>
            <person name="Carlson A."/>
            <person name="Copeland A."/>
            <person name="Coutinho P.M."/>
            <person name="de Vries R.P."/>
            <person name="Ferreira P."/>
            <person name="Findley K."/>
            <person name="Foster B."/>
            <person name="Gaskell J."/>
            <person name="Glotzer D."/>
            <person name="Gorecki P."/>
            <person name="Heitman J."/>
            <person name="Hesse C."/>
            <person name="Hori C."/>
            <person name="Igarashi K."/>
            <person name="Jurgens J.A."/>
            <person name="Kallen N."/>
            <person name="Kersten P."/>
            <person name="Kohler A."/>
            <person name="Kuees U."/>
            <person name="Kumar T.K.A."/>
            <person name="Kuo A."/>
            <person name="LaButti K."/>
            <person name="Larrondo L.F."/>
            <person name="Lindquist E."/>
            <person name="Ling A."/>
            <person name="Lombard V."/>
            <person name="Lucas S."/>
            <person name="Lundell T."/>
            <person name="Martin R."/>
            <person name="McLaughlin D.J."/>
            <person name="Morgenstern I."/>
            <person name="Morin E."/>
            <person name="Murat C."/>
            <person name="Nagy L.G."/>
            <person name="Nolan M."/>
            <person name="Ohm R.A."/>
            <person name="Patyshakuliyeva A."/>
            <person name="Rokas A."/>
            <person name="Ruiz-Duenas F.J."/>
            <person name="Sabat G."/>
            <person name="Salamov A."/>
            <person name="Samejima M."/>
            <person name="Schmutz J."/>
            <person name="Slot J.C."/>
            <person name="St John F."/>
            <person name="Stenlid J."/>
            <person name="Sun H."/>
            <person name="Sun S."/>
            <person name="Syed K."/>
            <person name="Tsang A."/>
            <person name="Wiebenga A."/>
            <person name="Young D."/>
            <person name="Pisabarro A."/>
            <person name="Eastwood D.C."/>
            <person name="Martin F."/>
            <person name="Cullen D."/>
            <person name="Grigoriev I.V."/>
            <person name="Hibbett D.S."/>
        </authorList>
    </citation>
    <scope>NUCLEOTIDE SEQUENCE [LARGE SCALE GENOMIC DNA]</scope>
    <source>
        <strain evidence="6">HHB-11173 SS5</strain>
    </source>
</reference>
<gene>
    <name evidence="5" type="ORF">PUNSTDRAFT_55230</name>
</gene>
<dbReference type="SUPFAM" id="SSF50998">
    <property type="entry name" value="Quinoprotein alcohol dehydrogenase-like"/>
    <property type="match status" value="1"/>
</dbReference>
<evidence type="ECO:0000256" key="2">
    <source>
        <dbReference type="ARBA" id="ARBA00022737"/>
    </source>
</evidence>
<dbReference type="AlphaFoldDB" id="R7S4R8"/>
<dbReference type="OrthoDB" id="10261640at2759"/>
<dbReference type="Pfam" id="PF00400">
    <property type="entry name" value="WD40"/>
    <property type="match status" value="6"/>
</dbReference>
<dbReference type="Gene3D" id="2.130.10.10">
    <property type="entry name" value="YVTN repeat-like/Quinoprotein amine dehydrogenase"/>
    <property type="match status" value="1"/>
</dbReference>
<feature type="repeat" description="WD" evidence="3">
    <location>
        <begin position="174"/>
        <end position="210"/>
    </location>
</feature>
<dbReference type="RefSeq" id="XP_007387802.1">
    <property type="nucleotide sequence ID" value="XM_007387740.1"/>
</dbReference>
<dbReference type="GeneID" id="18883946"/>
<feature type="repeat" description="WD" evidence="3">
    <location>
        <begin position="347"/>
        <end position="389"/>
    </location>
</feature>